<comment type="similarity">
    <text evidence="4">Belongs to the cellobiose 2-epimerase family.</text>
</comment>
<dbReference type="Proteomes" id="UP001261624">
    <property type="component" value="Unassembled WGS sequence"/>
</dbReference>
<evidence type="ECO:0000256" key="2">
    <source>
        <dbReference type="ARBA" id="ARBA00008558"/>
    </source>
</evidence>
<evidence type="ECO:0000256" key="1">
    <source>
        <dbReference type="ARBA" id="ARBA00001470"/>
    </source>
</evidence>
<dbReference type="Pfam" id="PF07221">
    <property type="entry name" value="GlcNAc_2-epim"/>
    <property type="match status" value="1"/>
</dbReference>
<comment type="catalytic activity">
    <reaction evidence="1 4">
        <text>D-cellobiose = beta-D-glucosyl-(1-&gt;4)-D-mannopyranose</text>
        <dbReference type="Rhea" id="RHEA:23384"/>
        <dbReference type="ChEBI" id="CHEBI:17057"/>
        <dbReference type="ChEBI" id="CHEBI:47931"/>
        <dbReference type="EC" id="5.1.3.11"/>
    </reaction>
</comment>
<organism evidence="5 6">
    <name type="scientific">Autumnicola patrickiae</name>
    <dbReference type="NCBI Taxonomy" id="3075591"/>
    <lineage>
        <taxon>Bacteria</taxon>
        <taxon>Pseudomonadati</taxon>
        <taxon>Bacteroidota</taxon>
        <taxon>Flavobacteriia</taxon>
        <taxon>Flavobacteriales</taxon>
        <taxon>Flavobacteriaceae</taxon>
        <taxon>Autumnicola</taxon>
    </lineage>
</organism>
<dbReference type="HAMAP" id="MF_00929">
    <property type="entry name" value="Cellobiose_2_epim"/>
    <property type="match status" value="1"/>
</dbReference>
<evidence type="ECO:0000313" key="5">
    <source>
        <dbReference type="EMBL" id="MDT0688989.1"/>
    </source>
</evidence>
<comment type="function">
    <text evidence="4">Catalyzes the reversible epimerization of cellobiose to 4-O-beta-D-glucopyranosyl-D-mannose (Glc-Man).</text>
</comment>
<reference evidence="5 6" key="1">
    <citation type="submission" date="2023-09" db="EMBL/GenBank/DDBJ databases">
        <authorList>
            <person name="Rey-Velasco X."/>
        </authorList>
    </citation>
    <scope>NUCLEOTIDE SEQUENCE [LARGE SCALE GENOMIC DNA]</scope>
    <source>
        <strain evidence="5 6">F188</strain>
    </source>
</reference>
<sequence length="395" mass="46664">MQLNSHKDFRNELSAELDNILGYWKRFSPDDEHGGFVGCRDHYNKLILKANKGIILNTRLLWTFSAIGNFRQDKSTVELATRAYKYLKDYFQDKKNGGVFWELDYTGKPVNTRKQIYAQAFAVYALSEYYKLTKEEEVKNWAVSLFELIEEHGRDRKNNGYLEAFQQDWSPIEDMRLSEKEDNSAKTMNTHLHILEAYTTLYQITKEEKVREALHNLSILFLEKFYAEEIQHFHLFFDVKWNRTNNIVSYGHDIEAVWLIIEAVRTLNDTDLLKKANRVAVDVAETFLKEGYVKGAGVLNEKNLDTGNLDTDRHWWPQVEAMVGLDFAFRITNENEFQEAISDIWEYTKSQIIDRENGEWHFRLNKNNEPYTKEDKLSMWKAPYHNSRACMMLLK</sequence>
<protein>
    <recommendedName>
        <fullName evidence="4">Cellobiose 2-epimerase</fullName>
        <shortName evidence="4">CE</shortName>
        <ecNumber evidence="4">5.1.3.11</ecNumber>
    </recommendedName>
</protein>
<dbReference type="InterPro" id="IPR008928">
    <property type="entry name" value="6-hairpin_glycosidase_sf"/>
</dbReference>
<gene>
    <name evidence="5" type="ORF">RM549_04285</name>
</gene>
<evidence type="ECO:0000256" key="3">
    <source>
        <dbReference type="ARBA" id="ARBA00023235"/>
    </source>
</evidence>
<dbReference type="EMBL" id="JAVRHM010000003">
    <property type="protein sequence ID" value="MDT0688989.1"/>
    <property type="molecule type" value="Genomic_DNA"/>
</dbReference>
<evidence type="ECO:0000256" key="4">
    <source>
        <dbReference type="HAMAP-Rule" id="MF_00929"/>
    </source>
</evidence>
<dbReference type="InterPro" id="IPR010819">
    <property type="entry name" value="AGE/CE"/>
</dbReference>
<dbReference type="PANTHER" id="PTHR15108">
    <property type="entry name" value="N-ACYLGLUCOSAMINE-2-EPIMERASE"/>
    <property type="match status" value="1"/>
</dbReference>
<keyword evidence="6" id="KW-1185">Reference proteome</keyword>
<name>A0ABU3DZ46_9FLAO</name>
<accession>A0ABU3DZ46</accession>
<proteinExistence type="inferred from homology"/>
<evidence type="ECO:0000313" key="6">
    <source>
        <dbReference type="Proteomes" id="UP001261624"/>
    </source>
</evidence>
<dbReference type="InterPro" id="IPR028584">
    <property type="entry name" value="Cellobiose_2_epim"/>
</dbReference>
<dbReference type="RefSeq" id="WP_311681922.1">
    <property type="nucleotide sequence ID" value="NZ_JAVRHM010000003.1"/>
</dbReference>
<dbReference type="Gene3D" id="1.50.10.10">
    <property type="match status" value="1"/>
</dbReference>
<dbReference type="EC" id="5.1.3.11" evidence="4"/>
<dbReference type="SUPFAM" id="SSF48208">
    <property type="entry name" value="Six-hairpin glycosidases"/>
    <property type="match status" value="1"/>
</dbReference>
<keyword evidence="3 4" id="KW-0413">Isomerase</keyword>
<dbReference type="InterPro" id="IPR012341">
    <property type="entry name" value="6hp_glycosidase-like_sf"/>
</dbReference>
<comment type="caution">
    <text evidence="5">The sequence shown here is derived from an EMBL/GenBank/DDBJ whole genome shotgun (WGS) entry which is preliminary data.</text>
</comment>
<comment type="similarity">
    <text evidence="2">Belongs to the N-acylglucosamine 2-epimerase family.</text>
</comment>